<dbReference type="Proteomes" id="UP000471147">
    <property type="component" value="Unassembled WGS sequence"/>
</dbReference>
<evidence type="ECO:0000313" key="6">
    <source>
        <dbReference type="EMBL" id="MVZ98685.1"/>
    </source>
</evidence>
<evidence type="ECO:0000256" key="2">
    <source>
        <dbReference type="ARBA" id="ARBA00022692"/>
    </source>
</evidence>
<evidence type="ECO:0000313" key="7">
    <source>
        <dbReference type="Proteomes" id="UP000471147"/>
    </source>
</evidence>
<evidence type="ECO:0000256" key="5">
    <source>
        <dbReference type="SAM" id="Phobius"/>
    </source>
</evidence>
<name>A0A6I4M9A5_9SPHN</name>
<keyword evidence="4 5" id="KW-0472">Membrane</keyword>
<keyword evidence="3 5" id="KW-1133">Transmembrane helix</keyword>
<feature type="transmembrane region" description="Helical" evidence="5">
    <location>
        <begin position="124"/>
        <end position="157"/>
    </location>
</feature>
<evidence type="ECO:0000256" key="3">
    <source>
        <dbReference type="ARBA" id="ARBA00022989"/>
    </source>
</evidence>
<evidence type="ECO:0008006" key="8">
    <source>
        <dbReference type="Google" id="ProtNLM"/>
    </source>
</evidence>
<dbReference type="Gene3D" id="1.20.120.1630">
    <property type="match status" value="1"/>
</dbReference>
<dbReference type="EMBL" id="SDWJ01000002">
    <property type="protein sequence ID" value="MVZ98685.1"/>
    <property type="molecule type" value="Genomic_DNA"/>
</dbReference>
<dbReference type="GO" id="GO:0016020">
    <property type="term" value="C:membrane"/>
    <property type="evidence" value="ECO:0007669"/>
    <property type="project" value="UniProtKB-SubCell"/>
</dbReference>
<comment type="subcellular location">
    <subcellularLocation>
        <location evidence="1">Membrane</location>
        <topology evidence="1">Multi-pass membrane protein</topology>
    </subcellularLocation>
</comment>
<dbReference type="AlphaFoldDB" id="A0A6I4M9A5"/>
<dbReference type="InterPro" id="IPR007269">
    <property type="entry name" value="ICMT_MeTrfase"/>
</dbReference>
<gene>
    <name evidence="6" type="ORF">EUU23_13405</name>
</gene>
<dbReference type="GO" id="GO:0004671">
    <property type="term" value="F:protein C-terminal S-isoprenylcysteine carboxyl O-methyltransferase activity"/>
    <property type="evidence" value="ECO:0007669"/>
    <property type="project" value="InterPro"/>
</dbReference>
<protein>
    <recommendedName>
        <fullName evidence="8">Isoprenylcysteine carboxyl methyltransferase</fullName>
    </recommendedName>
</protein>
<dbReference type="RefSeq" id="WP_160354561.1">
    <property type="nucleotide sequence ID" value="NZ_SDWJ01000002.1"/>
</dbReference>
<reference evidence="6 7" key="1">
    <citation type="submission" date="2019-01" db="EMBL/GenBank/DDBJ databases">
        <title>Sphingorhabdus lacus sp.nov., isolated from an oligotrophic freshwater lake.</title>
        <authorList>
            <person name="Park M."/>
        </authorList>
    </citation>
    <scope>NUCLEOTIDE SEQUENCE [LARGE SCALE GENOMIC DNA]</scope>
    <source>
        <strain evidence="6 7">IMCC26285</strain>
    </source>
</reference>
<accession>A0A6I4M9A5</accession>
<dbReference type="Pfam" id="PF04140">
    <property type="entry name" value="ICMT"/>
    <property type="match status" value="1"/>
</dbReference>
<evidence type="ECO:0000256" key="4">
    <source>
        <dbReference type="ARBA" id="ARBA00023136"/>
    </source>
</evidence>
<feature type="transmembrane region" description="Helical" evidence="5">
    <location>
        <begin position="6"/>
        <end position="27"/>
    </location>
</feature>
<sequence length="171" mass="19531">MTVLDWPLWAQIVFAYVVIQRLAELVYANANTRRLLSEGGQEHGARHYPLFIILHGGWLISIALFAVPETQPSLFLLNAFIASQTFRFWTLASIGRWWTTRIISAPHFPRVKKGPYRFIKHPNYALVIVEIALLPLLLGAPAMAITFSVLNAALLWWRIRVENAVLVERQS</sequence>
<feature type="transmembrane region" description="Helical" evidence="5">
    <location>
        <begin position="48"/>
        <end position="66"/>
    </location>
</feature>
<keyword evidence="7" id="KW-1185">Reference proteome</keyword>
<proteinExistence type="predicted"/>
<evidence type="ECO:0000256" key="1">
    <source>
        <dbReference type="ARBA" id="ARBA00004141"/>
    </source>
</evidence>
<keyword evidence="2 5" id="KW-0812">Transmembrane</keyword>
<organism evidence="6 7">
    <name type="scientific">Sphingorhabdus profundilacus</name>
    <dbReference type="NCBI Taxonomy" id="2509718"/>
    <lineage>
        <taxon>Bacteria</taxon>
        <taxon>Pseudomonadati</taxon>
        <taxon>Pseudomonadota</taxon>
        <taxon>Alphaproteobacteria</taxon>
        <taxon>Sphingomonadales</taxon>
        <taxon>Sphingomonadaceae</taxon>
        <taxon>Sphingorhabdus</taxon>
    </lineage>
</organism>
<comment type="caution">
    <text evidence="6">The sequence shown here is derived from an EMBL/GenBank/DDBJ whole genome shotgun (WGS) entry which is preliminary data.</text>
</comment>
<dbReference type="OrthoDB" id="7203053at2"/>